<organism evidence="8 9">
    <name type="scientific">Rhynchophorus ferrugineus</name>
    <name type="common">Red palm weevil</name>
    <name type="synonym">Curculio ferrugineus</name>
    <dbReference type="NCBI Taxonomy" id="354439"/>
    <lineage>
        <taxon>Eukaryota</taxon>
        <taxon>Metazoa</taxon>
        <taxon>Ecdysozoa</taxon>
        <taxon>Arthropoda</taxon>
        <taxon>Hexapoda</taxon>
        <taxon>Insecta</taxon>
        <taxon>Pterygota</taxon>
        <taxon>Neoptera</taxon>
        <taxon>Endopterygota</taxon>
        <taxon>Coleoptera</taxon>
        <taxon>Polyphaga</taxon>
        <taxon>Cucujiformia</taxon>
        <taxon>Curculionidae</taxon>
        <taxon>Dryophthorinae</taxon>
        <taxon>Rhynchophorus</taxon>
    </lineage>
</organism>
<dbReference type="InterPro" id="IPR011701">
    <property type="entry name" value="MFS"/>
</dbReference>
<name>A0A834IBQ8_RHYFE</name>
<dbReference type="OrthoDB" id="440553at2759"/>
<keyword evidence="9" id="KW-1185">Reference proteome</keyword>
<reference evidence="8" key="1">
    <citation type="submission" date="2020-08" db="EMBL/GenBank/DDBJ databases">
        <title>Genome sequencing and assembly of the red palm weevil Rhynchophorus ferrugineus.</title>
        <authorList>
            <person name="Dias G.B."/>
            <person name="Bergman C.M."/>
            <person name="Manee M."/>
        </authorList>
    </citation>
    <scope>NUCLEOTIDE SEQUENCE</scope>
    <source>
        <strain evidence="8">AA-2017</strain>
        <tissue evidence="8">Whole larva</tissue>
    </source>
</reference>
<dbReference type="GO" id="GO:0016020">
    <property type="term" value="C:membrane"/>
    <property type="evidence" value="ECO:0007669"/>
    <property type="project" value="UniProtKB-SubCell"/>
</dbReference>
<dbReference type="Proteomes" id="UP000625711">
    <property type="component" value="Unassembled WGS sequence"/>
</dbReference>
<evidence type="ECO:0000256" key="6">
    <source>
        <dbReference type="SAM" id="Phobius"/>
    </source>
</evidence>
<feature type="transmembrane region" description="Helical" evidence="6">
    <location>
        <begin position="134"/>
        <end position="152"/>
    </location>
</feature>
<evidence type="ECO:0000313" key="8">
    <source>
        <dbReference type="EMBL" id="KAF7278267.1"/>
    </source>
</evidence>
<feature type="transmembrane region" description="Helical" evidence="6">
    <location>
        <begin position="257"/>
        <end position="276"/>
    </location>
</feature>
<accession>A0A834IBQ8</accession>
<evidence type="ECO:0000256" key="2">
    <source>
        <dbReference type="ARBA" id="ARBA00022448"/>
    </source>
</evidence>
<dbReference type="InterPro" id="IPR036259">
    <property type="entry name" value="MFS_trans_sf"/>
</dbReference>
<gene>
    <name evidence="8" type="ORF">GWI33_008623</name>
</gene>
<dbReference type="SUPFAM" id="SSF103473">
    <property type="entry name" value="MFS general substrate transporter"/>
    <property type="match status" value="1"/>
</dbReference>
<evidence type="ECO:0000256" key="5">
    <source>
        <dbReference type="ARBA" id="ARBA00023136"/>
    </source>
</evidence>
<dbReference type="Pfam" id="PF07690">
    <property type="entry name" value="MFS_1"/>
    <property type="match status" value="1"/>
</dbReference>
<dbReference type="PRINTS" id="PR01035">
    <property type="entry name" value="TCRTETA"/>
</dbReference>
<evidence type="ECO:0000256" key="4">
    <source>
        <dbReference type="ARBA" id="ARBA00022989"/>
    </source>
</evidence>
<dbReference type="InterPro" id="IPR020846">
    <property type="entry name" value="MFS_dom"/>
</dbReference>
<dbReference type="GO" id="GO:0022857">
    <property type="term" value="F:transmembrane transporter activity"/>
    <property type="evidence" value="ECO:0007669"/>
    <property type="project" value="InterPro"/>
</dbReference>
<dbReference type="AlphaFoldDB" id="A0A834IBQ8"/>
<feature type="transmembrane region" description="Helical" evidence="6">
    <location>
        <begin position="6"/>
        <end position="28"/>
    </location>
</feature>
<dbReference type="PANTHER" id="PTHR23504">
    <property type="entry name" value="MAJOR FACILITATOR SUPERFAMILY DOMAIN-CONTAINING PROTEIN 10"/>
    <property type="match status" value="1"/>
</dbReference>
<keyword evidence="5 6" id="KW-0472">Membrane</keyword>
<dbReference type="Gene3D" id="1.20.1250.20">
    <property type="entry name" value="MFS general substrate transporter like domains"/>
    <property type="match status" value="1"/>
</dbReference>
<dbReference type="InterPro" id="IPR001958">
    <property type="entry name" value="Tet-R_TetA/multi-R_MdtG-like"/>
</dbReference>
<feature type="transmembrane region" description="Helical" evidence="6">
    <location>
        <begin position="158"/>
        <end position="181"/>
    </location>
</feature>
<dbReference type="PANTHER" id="PTHR23504:SF14">
    <property type="entry name" value="MAJOR FACILITATOR SUPERFAMILY DOMAIN-CONTAINING PROTEIN 9"/>
    <property type="match status" value="1"/>
</dbReference>
<feature type="transmembrane region" description="Helical" evidence="6">
    <location>
        <begin position="288"/>
        <end position="307"/>
    </location>
</feature>
<keyword evidence="4 6" id="KW-1133">Transmembrane helix</keyword>
<dbReference type="EMBL" id="JAACXV010000404">
    <property type="protein sequence ID" value="KAF7278267.1"/>
    <property type="molecule type" value="Genomic_DNA"/>
</dbReference>
<feature type="transmembrane region" description="Helical" evidence="6">
    <location>
        <begin position="76"/>
        <end position="103"/>
    </location>
</feature>
<keyword evidence="3 6" id="KW-0812">Transmembrane</keyword>
<dbReference type="PROSITE" id="PS50850">
    <property type="entry name" value="MFS"/>
    <property type="match status" value="1"/>
</dbReference>
<feature type="domain" description="Major facilitator superfamily (MFS) profile" evidence="7">
    <location>
        <begin position="6"/>
        <end position="402"/>
    </location>
</feature>
<evidence type="ECO:0000259" key="7">
    <source>
        <dbReference type="PROSITE" id="PS50850"/>
    </source>
</evidence>
<evidence type="ECO:0000313" key="9">
    <source>
        <dbReference type="Proteomes" id="UP000625711"/>
    </source>
</evidence>
<comment type="subcellular location">
    <subcellularLocation>
        <location evidence="1">Membrane</location>
        <topology evidence="1">Multi-pass membrane protein</topology>
    </subcellularLocation>
</comment>
<feature type="transmembrane region" description="Helical" evidence="6">
    <location>
        <begin position="40"/>
        <end position="64"/>
    </location>
</feature>
<evidence type="ECO:0000256" key="1">
    <source>
        <dbReference type="ARBA" id="ARBA00004141"/>
    </source>
</evidence>
<protein>
    <recommendedName>
        <fullName evidence="7">Major facilitator superfamily (MFS) profile domain-containing protein</fullName>
    </recommendedName>
</protein>
<keyword evidence="2" id="KW-0813">Transport</keyword>
<sequence>MVAISSINIVYIISFIDLFAVGLTFPLFSTHLKSLGASHTFIGILMSIYSALQVISGPLIGSWTDFRGRSFVLKSILLICAICYGLLGLTTSYVIIVCLRIVLGCTKHIQSICKAMITDLLPHDKHSAAFGKSAAVSSIGFIIGPLIGGHISELQNGFFYVSLLTGILFIFNLVVVFYFGLDDKKNNQLRRHIQDINILQQMKHDFIKSVSDLKKVGWHRQWEPFTLRLLFGLSTSTYFSNQSLLLKERYNLSQKHIGYIMSYFSIVGSCSAYFLNQINKLLGTRNSGTRLLIFFGLLSLCVVAIYVSSNFYVYLYVLIPFSMSCSVLRIVSMEVILDSTDADHRGSLSGASNSMMSISRFLTPLVTGILGDFFGEESVILVAIIPALFGVVLSLHLRKSIPLHVDDQKVHSSE</sequence>
<evidence type="ECO:0000256" key="3">
    <source>
        <dbReference type="ARBA" id="ARBA00022692"/>
    </source>
</evidence>
<proteinExistence type="predicted"/>
<comment type="caution">
    <text evidence="8">The sequence shown here is derived from an EMBL/GenBank/DDBJ whole genome shotgun (WGS) entry which is preliminary data.</text>
</comment>
<feature type="transmembrane region" description="Helical" evidence="6">
    <location>
        <begin position="380"/>
        <end position="397"/>
    </location>
</feature>